<keyword evidence="2" id="KW-1185">Reference proteome</keyword>
<dbReference type="STRING" id="1640674.SAMN05216323_102638"/>
<accession>A0A1G6KRA8</accession>
<evidence type="ECO:0000313" key="1">
    <source>
        <dbReference type="EMBL" id="SDC33642.1"/>
    </source>
</evidence>
<gene>
    <name evidence="1" type="ORF">SAMN05216323_102638</name>
</gene>
<sequence length="30" mass="3630">MVFNHRFFSEGYLKDIPFLRSKRKVASVEK</sequence>
<dbReference type="AlphaFoldDB" id="A0A1G6KRA8"/>
<evidence type="ECO:0000313" key="2">
    <source>
        <dbReference type="Proteomes" id="UP000199452"/>
    </source>
</evidence>
<name>A0A1G6KRA8_9BACT</name>
<reference evidence="1 2" key="1">
    <citation type="submission" date="2016-09" db="EMBL/GenBank/DDBJ databases">
        <authorList>
            <person name="Capua I."/>
            <person name="De Benedictis P."/>
            <person name="Joannis T."/>
            <person name="Lombin L.H."/>
            <person name="Cattoli G."/>
        </authorList>
    </citation>
    <scope>NUCLEOTIDE SEQUENCE [LARGE SCALE GENOMIC DNA]</scope>
    <source>
        <strain evidence="1 2">A7P-90m</strain>
    </source>
</reference>
<dbReference type="EMBL" id="FMYP01000026">
    <property type="protein sequence ID" value="SDC33642.1"/>
    <property type="molecule type" value="Genomic_DNA"/>
</dbReference>
<organism evidence="1 2">
    <name type="scientific">Williamwhitmania taraxaci</name>
    <dbReference type="NCBI Taxonomy" id="1640674"/>
    <lineage>
        <taxon>Bacteria</taxon>
        <taxon>Pseudomonadati</taxon>
        <taxon>Bacteroidota</taxon>
        <taxon>Bacteroidia</taxon>
        <taxon>Bacteroidales</taxon>
        <taxon>Williamwhitmaniaceae</taxon>
        <taxon>Williamwhitmania</taxon>
    </lineage>
</organism>
<protein>
    <submittedName>
        <fullName evidence="1">Uncharacterized protein</fullName>
    </submittedName>
</protein>
<dbReference type="Proteomes" id="UP000199452">
    <property type="component" value="Unassembled WGS sequence"/>
</dbReference>
<proteinExistence type="predicted"/>